<gene>
    <name evidence="2" type="ORF">FHL15_006522</name>
</gene>
<dbReference type="OrthoDB" id="4778322at2759"/>
<evidence type="ECO:0000256" key="1">
    <source>
        <dbReference type="SAM" id="MobiDB-lite"/>
    </source>
</evidence>
<comment type="caution">
    <text evidence="2">The sequence shown here is derived from an EMBL/GenBank/DDBJ whole genome shotgun (WGS) entry which is preliminary data.</text>
</comment>
<evidence type="ECO:0000313" key="3">
    <source>
        <dbReference type="Proteomes" id="UP000319160"/>
    </source>
</evidence>
<dbReference type="EMBL" id="VFLP01000035">
    <property type="protein sequence ID" value="TRX92595.1"/>
    <property type="molecule type" value="Genomic_DNA"/>
</dbReference>
<feature type="region of interest" description="Disordered" evidence="1">
    <location>
        <begin position="1"/>
        <end position="20"/>
    </location>
</feature>
<sequence>MAKNQVKTANLDPKPQRGIKEKEEDMFVLIDRANPWKDGKLVSSHTNPPAKVTHLADNGKNVREKDGWETATLIGGSSQWQKK</sequence>
<keyword evidence="3" id="KW-1185">Reference proteome</keyword>
<protein>
    <submittedName>
        <fullName evidence="2">Uncharacterized protein</fullName>
    </submittedName>
</protein>
<dbReference type="Proteomes" id="UP000319160">
    <property type="component" value="Unassembled WGS sequence"/>
</dbReference>
<name>A0A553HXB4_9PEZI</name>
<reference evidence="3" key="1">
    <citation type="submission" date="2019-06" db="EMBL/GenBank/DDBJ databases">
        <title>Draft genome sequence of the griseofulvin-producing fungus Xylaria cubensis strain G536.</title>
        <authorList>
            <person name="Mead M.E."/>
            <person name="Raja H.A."/>
            <person name="Steenwyk J.L."/>
            <person name="Knowles S.L."/>
            <person name="Oberlies N.H."/>
            <person name="Rokas A."/>
        </authorList>
    </citation>
    <scope>NUCLEOTIDE SEQUENCE [LARGE SCALE GENOMIC DNA]</scope>
    <source>
        <strain evidence="3">G536</strain>
    </source>
</reference>
<organism evidence="2 3">
    <name type="scientific">Xylaria flabelliformis</name>
    <dbReference type="NCBI Taxonomy" id="2512241"/>
    <lineage>
        <taxon>Eukaryota</taxon>
        <taxon>Fungi</taxon>
        <taxon>Dikarya</taxon>
        <taxon>Ascomycota</taxon>
        <taxon>Pezizomycotina</taxon>
        <taxon>Sordariomycetes</taxon>
        <taxon>Xylariomycetidae</taxon>
        <taxon>Xylariales</taxon>
        <taxon>Xylariaceae</taxon>
        <taxon>Xylaria</taxon>
    </lineage>
</organism>
<accession>A0A553HXB4</accession>
<proteinExistence type="predicted"/>
<evidence type="ECO:0000313" key="2">
    <source>
        <dbReference type="EMBL" id="TRX92595.1"/>
    </source>
</evidence>
<dbReference type="AlphaFoldDB" id="A0A553HXB4"/>